<reference evidence="2" key="1">
    <citation type="submission" date="2020-10" db="EMBL/GenBank/DDBJ databases">
        <title>Bacterium isolated from coastal waters sediment.</title>
        <authorList>
            <person name="Chen R.-J."/>
            <person name="Lu D.-C."/>
            <person name="Zhu K.-L."/>
            <person name="Du Z.-J."/>
        </authorList>
    </citation>
    <scope>NUCLEOTIDE SEQUENCE</scope>
    <source>
        <strain evidence="2">N1Y112</strain>
    </source>
</reference>
<accession>A0A8J7FJE1</accession>
<evidence type="ECO:0000313" key="3">
    <source>
        <dbReference type="Proteomes" id="UP000640333"/>
    </source>
</evidence>
<proteinExistence type="predicted"/>
<evidence type="ECO:0000256" key="1">
    <source>
        <dbReference type="SAM" id="Coils"/>
    </source>
</evidence>
<protein>
    <submittedName>
        <fullName evidence="2">Uncharacterized protein</fullName>
    </submittedName>
</protein>
<evidence type="ECO:0000313" key="2">
    <source>
        <dbReference type="EMBL" id="MBE9397258.1"/>
    </source>
</evidence>
<dbReference type="AlphaFoldDB" id="A0A8J7FJE1"/>
<sequence length="264" mass="30034">MSTFEKVGFLADDMASTSDALCTEYGAYLDVCKELNEFSQKLQYEFEVNTSDPAQLLSAILFTRVLSTYQASLLVAQRGMKQQLKMLIRCALELYPLVAISKDRDFVFDLIKSEEVERNRNIKKIIKFKERNKEEGDELEEARRLHKELDAKIKKEKLKKVSVFDCAQKAELADWYDTLYALMSSTLHSSIRSLEEALHMDEEQKNILALKSEPDIEGFDDLLIALAECLMNSLLAVSKVLSMDEPEIVELCSAKIRALRGAVA</sequence>
<dbReference type="EMBL" id="JADEYS010000006">
    <property type="protein sequence ID" value="MBE9397258.1"/>
    <property type="molecule type" value="Genomic_DNA"/>
</dbReference>
<organism evidence="2 3">
    <name type="scientific">Pontibacterium sinense</name>
    <dbReference type="NCBI Taxonomy" id="2781979"/>
    <lineage>
        <taxon>Bacteria</taxon>
        <taxon>Pseudomonadati</taxon>
        <taxon>Pseudomonadota</taxon>
        <taxon>Gammaproteobacteria</taxon>
        <taxon>Oceanospirillales</taxon>
        <taxon>Oceanospirillaceae</taxon>
        <taxon>Pontibacterium</taxon>
    </lineage>
</organism>
<feature type="coiled-coil region" evidence="1">
    <location>
        <begin position="125"/>
        <end position="159"/>
    </location>
</feature>
<name>A0A8J7FJE1_9GAMM</name>
<dbReference type="Proteomes" id="UP000640333">
    <property type="component" value="Unassembled WGS sequence"/>
</dbReference>
<dbReference type="Pfam" id="PF18928">
    <property type="entry name" value="DUF5677"/>
    <property type="match status" value="1"/>
</dbReference>
<keyword evidence="3" id="KW-1185">Reference proteome</keyword>
<keyword evidence="1" id="KW-0175">Coiled coil</keyword>
<dbReference type="InterPro" id="IPR043733">
    <property type="entry name" value="DUF5677"/>
</dbReference>
<comment type="caution">
    <text evidence="2">The sequence shown here is derived from an EMBL/GenBank/DDBJ whole genome shotgun (WGS) entry which is preliminary data.</text>
</comment>
<gene>
    <name evidence="2" type="ORF">IOQ59_08300</name>
</gene>
<dbReference type="RefSeq" id="WP_193952795.1">
    <property type="nucleotide sequence ID" value="NZ_JADEYS010000006.1"/>
</dbReference>